<dbReference type="Gramene" id="OE9A103206T1">
    <property type="protein sequence ID" value="OE9A103206C1"/>
    <property type="gene ID" value="OE9A103206"/>
</dbReference>
<evidence type="ECO:0000313" key="3">
    <source>
        <dbReference type="Proteomes" id="UP000594638"/>
    </source>
</evidence>
<proteinExistence type="predicted"/>
<gene>
    <name evidence="2" type="ORF">OLEA9_A103206</name>
</gene>
<feature type="compositionally biased region" description="Basic residues" evidence="1">
    <location>
        <begin position="60"/>
        <end position="82"/>
    </location>
</feature>
<dbReference type="EMBL" id="CACTIH010000267">
    <property type="protein sequence ID" value="CAA2958399.1"/>
    <property type="molecule type" value="Genomic_DNA"/>
</dbReference>
<comment type="caution">
    <text evidence="2">The sequence shown here is derived from an EMBL/GenBank/DDBJ whole genome shotgun (WGS) entry which is preliminary data.</text>
</comment>
<feature type="region of interest" description="Disordered" evidence="1">
    <location>
        <begin position="34"/>
        <end position="82"/>
    </location>
</feature>
<dbReference type="Proteomes" id="UP000594638">
    <property type="component" value="Unassembled WGS sequence"/>
</dbReference>
<keyword evidence="3" id="KW-1185">Reference proteome</keyword>
<organism evidence="2 3">
    <name type="scientific">Olea europaea subsp. europaea</name>
    <dbReference type="NCBI Taxonomy" id="158383"/>
    <lineage>
        <taxon>Eukaryota</taxon>
        <taxon>Viridiplantae</taxon>
        <taxon>Streptophyta</taxon>
        <taxon>Embryophyta</taxon>
        <taxon>Tracheophyta</taxon>
        <taxon>Spermatophyta</taxon>
        <taxon>Magnoliopsida</taxon>
        <taxon>eudicotyledons</taxon>
        <taxon>Gunneridae</taxon>
        <taxon>Pentapetalae</taxon>
        <taxon>asterids</taxon>
        <taxon>lamiids</taxon>
        <taxon>Lamiales</taxon>
        <taxon>Oleaceae</taxon>
        <taxon>Oleeae</taxon>
        <taxon>Olea</taxon>
    </lineage>
</organism>
<evidence type="ECO:0000313" key="2">
    <source>
        <dbReference type="EMBL" id="CAA2958399.1"/>
    </source>
</evidence>
<reference evidence="2 3" key="1">
    <citation type="submission" date="2019-12" db="EMBL/GenBank/DDBJ databases">
        <authorList>
            <person name="Alioto T."/>
            <person name="Alioto T."/>
            <person name="Gomez Garrido J."/>
        </authorList>
    </citation>
    <scope>NUCLEOTIDE SEQUENCE [LARGE SCALE GENOMIC DNA]</scope>
</reference>
<dbReference type="AlphaFoldDB" id="A0A8S0Q1B9"/>
<name>A0A8S0Q1B9_OLEEU</name>
<sequence length="101" mass="10569">MASGKLVKVKGLYKLPLAPKRAAFAPVKKKIVPVSKPKATSLKTTKEKKPAPSKANPKQAAKKTSARSVKSKSVKSPVKKVVAKKGKNEGVALGGRLALKG</sequence>
<accession>A0A8S0Q1B9</accession>
<protein>
    <submittedName>
        <fullName evidence="2">Uncharacterized protein</fullName>
    </submittedName>
</protein>
<evidence type="ECO:0000256" key="1">
    <source>
        <dbReference type="SAM" id="MobiDB-lite"/>
    </source>
</evidence>